<evidence type="ECO:0000313" key="2">
    <source>
        <dbReference type="EMBL" id="GCF16217.1"/>
    </source>
</evidence>
<dbReference type="InterPro" id="IPR041712">
    <property type="entry name" value="DHPS-like_MBL-fold"/>
</dbReference>
<dbReference type="AlphaFoldDB" id="A0A4C2ER42"/>
<name>A0A4C2ER42_9EURY</name>
<dbReference type="SUPFAM" id="SSF56281">
    <property type="entry name" value="Metallo-hydrolase/oxidoreductase"/>
    <property type="match status" value="1"/>
</dbReference>
<dbReference type="CDD" id="cd07713">
    <property type="entry name" value="DHPS-like_MBL-fold"/>
    <property type="match status" value="1"/>
</dbReference>
<sequence length="274" mass="29654">MIAMVEITILSDNTVARPYPRGLRGEWGFSVAIGDVLLDTGQSAAIHNAKLLGVPVEEFGSVVVSHSHFDHTSGMLGVLNVMNQPNVYCHPDIWDHRYLDRDGQFDGAPLGIPYTKSTLEAKANIVEHRDPVEVANGVYALGEIPRKHQDHVIGKVEREDNVSKDPIMDDQSVVVETGDGLALVLGCCHAGLRNTVEHAESVYGGDVRYIIGGTHLIAMDSEEIHQIADWLARKLDLLVGAHCTGTAAMGILIERLPEIFEPAGVGSTIQLDGV</sequence>
<organism evidence="2 3">
    <name type="scientific">Haloarcula mannanilytica</name>
    <dbReference type="NCBI Taxonomy" id="2509225"/>
    <lineage>
        <taxon>Archaea</taxon>
        <taxon>Methanobacteriati</taxon>
        <taxon>Methanobacteriota</taxon>
        <taxon>Stenosarchaea group</taxon>
        <taxon>Halobacteria</taxon>
        <taxon>Halobacteriales</taxon>
        <taxon>Haloarculaceae</taxon>
        <taxon>Haloarcula</taxon>
    </lineage>
</organism>
<proteinExistence type="predicted"/>
<dbReference type="Pfam" id="PF00753">
    <property type="entry name" value="Lactamase_B"/>
    <property type="match status" value="1"/>
</dbReference>
<dbReference type="Proteomes" id="UP000304382">
    <property type="component" value="Unassembled WGS sequence"/>
</dbReference>
<dbReference type="EMBL" id="BIXZ01000021">
    <property type="protein sequence ID" value="GCF16217.1"/>
    <property type="molecule type" value="Genomic_DNA"/>
</dbReference>
<dbReference type="PANTHER" id="PTHR13754:SF13">
    <property type="entry name" value="METALLO-BETA-LACTAMASE SUPERFAMILY PROTEIN (AFU_ORTHOLOGUE AFUA_3G07630)"/>
    <property type="match status" value="1"/>
</dbReference>
<dbReference type="InterPro" id="IPR052926">
    <property type="entry name" value="Metallo-beta-lactamase_dom"/>
</dbReference>
<evidence type="ECO:0000313" key="3">
    <source>
        <dbReference type="Proteomes" id="UP000304382"/>
    </source>
</evidence>
<comment type="caution">
    <text evidence="2">The sequence shown here is derived from an EMBL/GenBank/DDBJ whole genome shotgun (WGS) entry which is preliminary data.</text>
</comment>
<evidence type="ECO:0000259" key="1">
    <source>
        <dbReference type="Pfam" id="PF00753"/>
    </source>
</evidence>
<dbReference type="Gene3D" id="3.60.15.10">
    <property type="entry name" value="Ribonuclease Z/Hydroxyacylglutathione hydrolase-like"/>
    <property type="match status" value="1"/>
</dbReference>
<dbReference type="PANTHER" id="PTHR13754">
    <property type="entry name" value="METALLO-BETA-LACTAMASE SUPERFAMILY PROTEIN"/>
    <property type="match status" value="1"/>
</dbReference>
<protein>
    <recommendedName>
        <fullName evidence="1">Metallo-beta-lactamase domain-containing protein</fullName>
    </recommendedName>
</protein>
<reference evidence="2 3" key="1">
    <citation type="submission" date="2019-02" db="EMBL/GenBank/DDBJ databases">
        <title>Haloarcula mannanilyticum sp. nov., a mannan degrading haloarchaeon isolated from commercial salt.</title>
        <authorList>
            <person name="Enomoto S."/>
            <person name="Shimane Y."/>
            <person name="Kamekura M."/>
            <person name="Ito T."/>
            <person name="Moriya O."/>
            <person name="Ihara K."/>
            <person name="Takahashi-Ando N."/>
            <person name="Fukushima Y."/>
            <person name="Yoshida Y."/>
            <person name="Usama R."/>
            <person name="Takai K."/>
            <person name="Minegishi H."/>
        </authorList>
    </citation>
    <scope>NUCLEOTIDE SEQUENCE [LARGE SCALE GENOMIC DNA]</scope>
    <source>
        <strain evidence="2 3">MD130-1</strain>
    </source>
</reference>
<dbReference type="InterPro" id="IPR036866">
    <property type="entry name" value="RibonucZ/Hydroxyglut_hydro"/>
</dbReference>
<dbReference type="GO" id="GO:0016740">
    <property type="term" value="F:transferase activity"/>
    <property type="evidence" value="ECO:0007669"/>
    <property type="project" value="TreeGrafter"/>
</dbReference>
<dbReference type="InterPro" id="IPR001279">
    <property type="entry name" value="Metallo-B-lactamas"/>
</dbReference>
<feature type="domain" description="Metallo-beta-lactamase" evidence="1">
    <location>
        <begin position="36"/>
        <end position="123"/>
    </location>
</feature>
<accession>A0A4C2ER42</accession>
<keyword evidence="3" id="KW-1185">Reference proteome</keyword>
<gene>
    <name evidence="2" type="ORF">Harman_41520</name>
</gene>